<accession>A0A0E0NCL0</accession>
<sequence length="96" mass="9541">MPMVPMVKATMVVKEMNGNEYISGAASVLVSSTGAAGGAAVAVAAAGAASAVAGAASVIAGWLLKKGTAESGNANCKSHQENQKSRHLSIYEFACN</sequence>
<name>A0A0E0NCL0_ORYRU</name>
<keyword evidence="2" id="KW-1185">Reference proteome</keyword>
<evidence type="ECO:0000313" key="2">
    <source>
        <dbReference type="Proteomes" id="UP000008022"/>
    </source>
</evidence>
<dbReference type="Gramene" id="ORUFI02G11070.1">
    <property type="protein sequence ID" value="ORUFI02G11070.1"/>
    <property type="gene ID" value="ORUFI02G11070"/>
</dbReference>
<protein>
    <submittedName>
        <fullName evidence="1">Uncharacterized protein</fullName>
    </submittedName>
</protein>
<evidence type="ECO:0000313" key="1">
    <source>
        <dbReference type="EnsemblPlants" id="ORUFI02G11070.1"/>
    </source>
</evidence>
<dbReference type="EnsemblPlants" id="ORUFI02G11070.1">
    <property type="protein sequence ID" value="ORUFI02G11070.1"/>
    <property type="gene ID" value="ORUFI02G11070"/>
</dbReference>
<proteinExistence type="predicted"/>
<reference evidence="2" key="1">
    <citation type="submission" date="2013-06" db="EMBL/GenBank/DDBJ databases">
        <authorList>
            <person name="Zhao Q."/>
        </authorList>
    </citation>
    <scope>NUCLEOTIDE SEQUENCE</scope>
    <source>
        <strain evidence="2">cv. W1943</strain>
    </source>
</reference>
<dbReference type="AlphaFoldDB" id="A0A0E0NCL0"/>
<organism evidence="1 2">
    <name type="scientific">Oryza rufipogon</name>
    <name type="common">Brownbeard rice</name>
    <name type="synonym">Asian wild rice</name>
    <dbReference type="NCBI Taxonomy" id="4529"/>
    <lineage>
        <taxon>Eukaryota</taxon>
        <taxon>Viridiplantae</taxon>
        <taxon>Streptophyta</taxon>
        <taxon>Embryophyta</taxon>
        <taxon>Tracheophyta</taxon>
        <taxon>Spermatophyta</taxon>
        <taxon>Magnoliopsida</taxon>
        <taxon>Liliopsida</taxon>
        <taxon>Poales</taxon>
        <taxon>Poaceae</taxon>
        <taxon>BOP clade</taxon>
        <taxon>Oryzoideae</taxon>
        <taxon>Oryzeae</taxon>
        <taxon>Oryzinae</taxon>
        <taxon>Oryza</taxon>
    </lineage>
</organism>
<dbReference type="HOGENOM" id="CLU_2363409_0_0_1"/>
<reference evidence="1" key="2">
    <citation type="submission" date="2015-06" db="UniProtKB">
        <authorList>
            <consortium name="EnsemblPlants"/>
        </authorList>
    </citation>
    <scope>IDENTIFICATION</scope>
</reference>
<dbReference type="Proteomes" id="UP000008022">
    <property type="component" value="Unassembled WGS sequence"/>
</dbReference>